<accession>A0A4U0S6T5</accession>
<dbReference type="RefSeq" id="WP_136728036.1">
    <property type="nucleotide sequence ID" value="NZ_SUMC01000046.1"/>
</dbReference>
<gene>
    <name evidence="1" type="ORF">FCI23_34185</name>
</gene>
<dbReference type="OrthoDB" id="4244354at2"/>
<dbReference type="Proteomes" id="UP000305778">
    <property type="component" value="Unassembled WGS sequence"/>
</dbReference>
<dbReference type="AlphaFoldDB" id="A0A4U0S6T5"/>
<sequence>MSVTTFAPATYYAAVVQRLTETCPNYLQPIDVPQLYSNGGTPGGVQCGLCQHSMDIMSATVLDPQPEVC</sequence>
<evidence type="ECO:0000313" key="2">
    <source>
        <dbReference type="Proteomes" id="UP000305778"/>
    </source>
</evidence>
<comment type="caution">
    <text evidence="1">The sequence shown here is derived from an EMBL/GenBank/DDBJ whole genome shotgun (WGS) entry which is preliminary data.</text>
</comment>
<protein>
    <submittedName>
        <fullName evidence="1">Uncharacterized protein</fullName>
    </submittedName>
</protein>
<reference evidence="1 2" key="1">
    <citation type="submission" date="2019-04" db="EMBL/GenBank/DDBJ databases">
        <title>Streptomyces oryziradicis sp. nov., a novel actinomycete isolated from rhizosphere soil of rice (Oryza sativa L.).</title>
        <authorList>
            <person name="Li C."/>
        </authorList>
    </citation>
    <scope>NUCLEOTIDE SEQUENCE [LARGE SCALE GENOMIC DNA]</scope>
    <source>
        <strain evidence="1 2">NEAU-C40</strain>
    </source>
</reference>
<dbReference type="EMBL" id="SUMC01000046">
    <property type="protein sequence ID" value="TKA04824.1"/>
    <property type="molecule type" value="Genomic_DNA"/>
</dbReference>
<keyword evidence="2" id="KW-1185">Reference proteome</keyword>
<evidence type="ECO:0000313" key="1">
    <source>
        <dbReference type="EMBL" id="TKA04824.1"/>
    </source>
</evidence>
<organism evidence="1 2">
    <name type="scientific">Actinacidiphila oryziradicis</name>
    <dbReference type="NCBI Taxonomy" id="2571141"/>
    <lineage>
        <taxon>Bacteria</taxon>
        <taxon>Bacillati</taxon>
        <taxon>Actinomycetota</taxon>
        <taxon>Actinomycetes</taxon>
        <taxon>Kitasatosporales</taxon>
        <taxon>Streptomycetaceae</taxon>
        <taxon>Actinacidiphila</taxon>
    </lineage>
</organism>
<proteinExistence type="predicted"/>
<name>A0A4U0S6T5_9ACTN</name>